<dbReference type="SUPFAM" id="SSF47413">
    <property type="entry name" value="lambda repressor-like DNA-binding domains"/>
    <property type="match status" value="1"/>
</dbReference>
<protein>
    <recommendedName>
        <fullName evidence="1">HTH cro/C1-type domain-containing protein</fullName>
    </recommendedName>
</protein>
<dbReference type="AlphaFoldDB" id="A0A3B0MJ86"/>
<dbReference type="InterPro" id="IPR001387">
    <property type="entry name" value="Cro/C1-type_HTH"/>
</dbReference>
<dbReference type="Gene3D" id="1.10.260.40">
    <property type="entry name" value="lambda repressor-like DNA-binding domains"/>
    <property type="match status" value="1"/>
</dbReference>
<organism evidence="2 3">
    <name type="scientific">Roseinatronobacter ekhonensis</name>
    <dbReference type="NCBI Taxonomy" id="254356"/>
    <lineage>
        <taxon>Bacteria</taxon>
        <taxon>Pseudomonadati</taxon>
        <taxon>Pseudomonadota</taxon>
        <taxon>Alphaproteobacteria</taxon>
        <taxon>Rhodobacterales</taxon>
        <taxon>Paracoccaceae</taxon>
        <taxon>Roseinatronobacter</taxon>
    </lineage>
</organism>
<keyword evidence="3" id="KW-1185">Reference proteome</keyword>
<proteinExistence type="predicted"/>
<dbReference type="Pfam" id="PF13560">
    <property type="entry name" value="HTH_31"/>
    <property type="match status" value="1"/>
</dbReference>
<gene>
    <name evidence="2" type="ORF">ROE7235_03411</name>
</gene>
<dbReference type="EMBL" id="UIHC01000062">
    <property type="protein sequence ID" value="SUZ33638.1"/>
    <property type="molecule type" value="Genomic_DNA"/>
</dbReference>
<dbReference type="PROSITE" id="PS50943">
    <property type="entry name" value="HTH_CROC1"/>
    <property type="match status" value="1"/>
</dbReference>
<reference evidence="3" key="1">
    <citation type="submission" date="2018-08" db="EMBL/GenBank/DDBJ databases">
        <authorList>
            <person name="Rodrigo-Torres L."/>
            <person name="Arahal R. D."/>
            <person name="Lucena T."/>
        </authorList>
    </citation>
    <scope>NUCLEOTIDE SEQUENCE [LARGE SCALE GENOMIC DNA]</scope>
    <source>
        <strain evidence="3">CECT 7235</strain>
    </source>
</reference>
<dbReference type="Proteomes" id="UP000272908">
    <property type="component" value="Unassembled WGS sequence"/>
</dbReference>
<dbReference type="GO" id="GO:0003677">
    <property type="term" value="F:DNA binding"/>
    <property type="evidence" value="ECO:0007669"/>
    <property type="project" value="InterPro"/>
</dbReference>
<evidence type="ECO:0000313" key="3">
    <source>
        <dbReference type="Proteomes" id="UP000272908"/>
    </source>
</evidence>
<sequence length="120" mass="13202">MAKTIRSTGQVALCQALVDARIKAGLGQEDLAVRLKCHQSLVARIESGQRRVDVVELVVLARAIGFDPFEVLAVVEAATEPDCVFRRIRPPIPTTSGHLFRGIRPPVTRCREAAYFGYQS</sequence>
<evidence type="ECO:0000313" key="2">
    <source>
        <dbReference type="EMBL" id="SUZ33638.1"/>
    </source>
</evidence>
<name>A0A3B0MJ86_9RHOB</name>
<feature type="domain" description="HTH cro/C1-type" evidence="1">
    <location>
        <begin position="17"/>
        <end position="72"/>
    </location>
</feature>
<dbReference type="InterPro" id="IPR010982">
    <property type="entry name" value="Lambda_DNA-bd_dom_sf"/>
</dbReference>
<accession>A0A3B0MJ86</accession>
<evidence type="ECO:0000259" key="1">
    <source>
        <dbReference type="PROSITE" id="PS50943"/>
    </source>
</evidence>
<dbReference type="SMART" id="SM00530">
    <property type="entry name" value="HTH_XRE"/>
    <property type="match status" value="1"/>
</dbReference>
<dbReference type="CDD" id="cd00093">
    <property type="entry name" value="HTH_XRE"/>
    <property type="match status" value="1"/>
</dbReference>